<dbReference type="InterPro" id="IPR018791">
    <property type="entry name" value="UV_resistance/autophagy_Atg14"/>
</dbReference>
<feature type="compositionally biased region" description="Polar residues" evidence="2">
    <location>
        <begin position="497"/>
        <end position="511"/>
    </location>
</feature>
<dbReference type="GO" id="GO:0032991">
    <property type="term" value="C:protein-containing complex"/>
    <property type="evidence" value="ECO:0007669"/>
    <property type="project" value="UniProtKB-ARBA"/>
</dbReference>
<sequence>MQNIMSKSESLRSQEWVPFATQQQRLRNLIQILGFNLQSDSKYKTLFYYTLHLTTMCAPLYTSEKICDRNPKWAKVNISSSIGSAKTVVIRLWKTANNQTNILFVWAIELSGLLYIPPTRLTSNMFHTNSLVFCMTGGYFTTSHCLSEDQPTLARITDLTLPAKDVRTSGTLQQLLGMHNIQRLTSKKREAANLLKDKISQGEIDWNENSATHQSATIRKLMSKESFPKPSRQSILEKKKEIELLKSRVLLLSQEKARKIATIRYKTELSKTLYEQNTVLNSKLTELNKTLSNDINNLNELKPIVSKSSETLCVLNKQLSCRRKELISELNFIYPITEIIGNISICNIHLPDSENLDGCSDIQLDVGFGYVAHLVQMTSNFMNIPLRYPINYFGSRSKIIDHITFDMQDGDRIFPLFGRSKTRLEFNYGVYLLNKNIAQLRWYNGYVTNDLRTTLLNCLVFVQPRSSFLKLHSSRLSSSNTSLESSPDIPPRFLEFPNTNNGSKMKHSLSQPLLFENKPNDSHSDVHHSS</sequence>
<evidence type="ECO:0000313" key="3">
    <source>
        <dbReference type="EMBL" id="VVC37646.1"/>
    </source>
</evidence>
<keyword evidence="1" id="KW-0175">Coiled coil</keyword>
<dbReference type="GO" id="GO:0035493">
    <property type="term" value="P:SNARE complex assembly"/>
    <property type="evidence" value="ECO:0007669"/>
    <property type="project" value="TreeGrafter"/>
</dbReference>
<dbReference type="GO" id="GO:0000323">
    <property type="term" value="C:lytic vacuole"/>
    <property type="evidence" value="ECO:0007669"/>
    <property type="project" value="TreeGrafter"/>
</dbReference>
<keyword evidence="4" id="KW-1185">Reference proteome</keyword>
<dbReference type="PANTHER" id="PTHR15157:SF5">
    <property type="entry name" value="UV RADIATION RESISTANCE-ASSOCIATED GENE PROTEIN"/>
    <property type="match status" value="1"/>
</dbReference>
<feature type="compositionally biased region" description="Basic and acidic residues" evidence="2">
    <location>
        <begin position="518"/>
        <end position="530"/>
    </location>
</feature>
<dbReference type="Proteomes" id="UP000325440">
    <property type="component" value="Unassembled WGS sequence"/>
</dbReference>
<evidence type="ECO:0000256" key="2">
    <source>
        <dbReference type="SAM" id="MobiDB-lite"/>
    </source>
</evidence>
<protein>
    <submittedName>
        <fullName evidence="3">UV radiation resistance protein/autophagy-related protein 14</fullName>
    </submittedName>
</protein>
<evidence type="ECO:0000256" key="1">
    <source>
        <dbReference type="ARBA" id="ARBA00023054"/>
    </source>
</evidence>
<dbReference type="GO" id="GO:0000149">
    <property type="term" value="F:SNARE binding"/>
    <property type="evidence" value="ECO:0007669"/>
    <property type="project" value="TreeGrafter"/>
</dbReference>
<name>A0A5E4N4X5_9HEMI</name>
<dbReference type="OrthoDB" id="72772at2759"/>
<organism evidence="3 4">
    <name type="scientific">Cinara cedri</name>
    <dbReference type="NCBI Taxonomy" id="506608"/>
    <lineage>
        <taxon>Eukaryota</taxon>
        <taxon>Metazoa</taxon>
        <taxon>Ecdysozoa</taxon>
        <taxon>Arthropoda</taxon>
        <taxon>Hexapoda</taxon>
        <taxon>Insecta</taxon>
        <taxon>Pterygota</taxon>
        <taxon>Neoptera</taxon>
        <taxon>Paraneoptera</taxon>
        <taxon>Hemiptera</taxon>
        <taxon>Sternorrhyncha</taxon>
        <taxon>Aphidomorpha</taxon>
        <taxon>Aphidoidea</taxon>
        <taxon>Aphididae</taxon>
        <taxon>Lachninae</taxon>
        <taxon>Cinara</taxon>
    </lineage>
</organism>
<dbReference type="GO" id="GO:0005768">
    <property type="term" value="C:endosome"/>
    <property type="evidence" value="ECO:0007669"/>
    <property type="project" value="TreeGrafter"/>
</dbReference>
<proteinExistence type="predicted"/>
<reference evidence="3 4" key="1">
    <citation type="submission" date="2019-08" db="EMBL/GenBank/DDBJ databases">
        <authorList>
            <person name="Alioto T."/>
            <person name="Alioto T."/>
            <person name="Gomez Garrido J."/>
        </authorList>
    </citation>
    <scope>NUCLEOTIDE SEQUENCE [LARGE SCALE GENOMIC DNA]</scope>
</reference>
<dbReference type="Pfam" id="PF10186">
    <property type="entry name" value="ATG14"/>
    <property type="match status" value="1"/>
</dbReference>
<feature type="region of interest" description="Disordered" evidence="2">
    <location>
        <begin position="478"/>
        <end position="530"/>
    </location>
</feature>
<dbReference type="EMBL" id="CABPRJ010001451">
    <property type="protein sequence ID" value="VVC37646.1"/>
    <property type="molecule type" value="Genomic_DNA"/>
</dbReference>
<dbReference type="PANTHER" id="PTHR15157">
    <property type="entry name" value="UV RADIATION RESISTANCE-ASSOCIATED GENE PROTEIN"/>
    <property type="match status" value="1"/>
</dbReference>
<evidence type="ECO:0000313" key="4">
    <source>
        <dbReference type="Proteomes" id="UP000325440"/>
    </source>
</evidence>
<accession>A0A5E4N4X5</accession>
<gene>
    <name evidence="3" type="ORF">CINCED_3A000910</name>
</gene>
<dbReference type="AlphaFoldDB" id="A0A5E4N4X5"/>